<reference evidence="1 2" key="1">
    <citation type="submission" date="2019-06" db="EMBL/GenBank/DDBJ databases">
        <title>Aeromicrobium sp. nov., isolated from a maize field.</title>
        <authorList>
            <person name="Lin S.-Y."/>
            <person name="Tsai C.-F."/>
            <person name="Young C.-C."/>
        </authorList>
    </citation>
    <scope>NUCLEOTIDE SEQUENCE [LARGE SCALE GENOMIC DNA]</scope>
    <source>
        <strain evidence="1 2">CC-CFT486</strain>
    </source>
</reference>
<protein>
    <submittedName>
        <fullName evidence="1">DUF4242 domain-containing protein</fullName>
    </submittedName>
</protein>
<keyword evidence="2" id="KW-1185">Reference proteome</keyword>
<organism evidence="1 2">
    <name type="scientific">Aeromicrobium terrae</name>
    <dbReference type="NCBI Taxonomy" id="2498846"/>
    <lineage>
        <taxon>Bacteria</taxon>
        <taxon>Bacillati</taxon>
        <taxon>Actinomycetota</taxon>
        <taxon>Actinomycetes</taxon>
        <taxon>Propionibacteriales</taxon>
        <taxon>Nocardioidaceae</taxon>
        <taxon>Aeromicrobium</taxon>
    </lineage>
</organism>
<accession>A0A5C8NQB1</accession>
<dbReference type="InterPro" id="IPR025336">
    <property type="entry name" value="SCO4226-like"/>
</dbReference>
<dbReference type="InterPro" id="IPR042557">
    <property type="entry name" value="SCO4226"/>
</dbReference>
<dbReference type="Pfam" id="PF14026">
    <property type="entry name" value="SCO4226-like"/>
    <property type="match status" value="1"/>
</dbReference>
<dbReference type="AlphaFoldDB" id="A0A5C8NQB1"/>
<sequence length="84" mass="9121">MPLFMDVHESLPDGATATDVANAHKADLETQAQYGVDYRSYWVDEANGKVFCLVEAPDADAAITVHREAHGLVADKIYEVTAGQ</sequence>
<gene>
    <name evidence="1" type="ORF">FHP06_02180</name>
</gene>
<dbReference type="RefSeq" id="WP_147683329.1">
    <property type="nucleotide sequence ID" value="NZ_VDUX01000001.1"/>
</dbReference>
<evidence type="ECO:0000313" key="1">
    <source>
        <dbReference type="EMBL" id="TXL63061.1"/>
    </source>
</evidence>
<dbReference type="Gene3D" id="3.30.70.3090">
    <property type="entry name" value="ORF SCO4226, nickel-binding ferredoxin-like monomer"/>
    <property type="match status" value="1"/>
</dbReference>
<evidence type="ECO:0000313" key="2">
    <source>
        <dbReference type="Proteomes" id="UP000321571"/>
    </source>
</evidence>
<name>A0A5C8NQB1_9ACTN</name>
<comment type="caution">
    <text evidence="1">The sequence shown here is derived from an EMBL/GenBank/DDBJ whole genome shotgun (WGS) entry which is preliminary data.</text>
</comment>
<dbReference type="EMBL" id="VDUX01000001">
    <property type="protein sequence ID" value="TXL63061.1"/>
    <property type="molecule type" value="Genomic_DNA"/>
</dbReference>
<proteinExistence type="predicted"/>
<dbReference type="Proteomes" id="UP000321571">
    <property type="component" value="Unassembled WGS sequence"/>
</dbReference>
<dbReference type="OrthoDB" id="3696535at2"/>